<feature type="compositionally biased region" description="Basic residues" evidence="1">
    <location>
        <begin position="322"/>
        <end position="331"/>
    </location>
</feature>
<dbReference type="KEGG" id="abp:AGABI1DRAFT95912"/>
<feature type="compositionally biased region" description="Polar residues" evidence="1">
    <location>
        <begin position="278"/>
        <end position="290"/>
    </location>
</feature>
<feature type="region of interest" description="Disordered" evidence="1">
    <location>
        <begin position="278"/>
        <end position="348"/>
    </location>
</feature>
<protein>
    <submittedName>
        <fullName evidence="2">Uncharacterized protein</fullName>
    </submittedName>
</protein>
<dbReference type="AlphaFoldDB" id="K5VI70"/>
<proteinExistence type="predicted"/>
<reference evidence="3" key="1">
    <citation type="journal article" date="2012" name="Proc. Natl. Acad. Sci. U.S.A.">
        <title>Genome sequence of the button mushroom Agaricus bisporus reveals mechanisms governing adaptation to a humic-rich ecological niche.</title>
        <authorList>
            <person name="Morin E."/>
            <person name="Kohler A."/>
            <person name="Baker A.R."/>
            <person name="Foulongne-Oriol M."/>
            <person name="Lombard V."/>
            <person name="Nagy L.G."/>
            <person name="Ohm R.A."/>
            <person name="Patyshakuliyeva A."/>
            <person name="Brun A."/>
            <person name="Aerts A.L."/>
            <person name="Bailey A.M."/>
            <person name="Billette C."/>
            <person name="Coutinho P.M."/>
            <person name="Deakin G."/>
            <person name="Doddapaneni H."/>
            <person name="Floudas D."/>
            <person name="Grimwood J."/>
            <person name="Hilden K."/>
            <person name="Kuees U."/>
            <person name="LaButti K.M."/>
            <person name="Lapidus A."/>
            <person name="Lindquist E.A."/>
            <person name="Lucas S.M."/>
            <person name="Murat C."/>
            <person name="Riley R.W."/>
            <person name="Salamov A.A."/>
            <person name="Schmutz J."/>
            <person name="Subramanian V."/>
            <person name="Woesten H.A.B."/>
            <person name="Xu J."/>
            <person name="Eastwood D.C."/>
            <person name="Foster G.D."/>
            <person name="Sonnenberg A.S."/>
            <person name="Cullen D."/>
            <person name="de Vries R.P."/>
            <person name="Lundell T."/>
            <person name="Hibbett D.S."/>
            <person name="Henrissat B."/>
            <person name="Burton K.S."/>
            <person name="Kerrigan R.W."/>
            <person name="Challen M.P."/>
            <person name="Grigoriev I.V."/>
            <person name="Martin F."/>
        </authorList>
    </citation>
    <scope>NUCLEOTIDE SEQUENCE [LARGE SCALE GENOMIC DNA]</scope>
    <source>
        <strain evidence="3">JB137-S8 / ATCC MYA-4627 / FGSC 10392</strain>
    </source>
</reference>
<gene>
    <name evidence="2" type="ORF">AGABI1DRAFT_95912</name>
</gene>
<feature type="region of interest" description="Disordered" evidence="1">
    <location>
        <begin position="374"/>
        <end position="405"/>
    </location>
</feature>
<feature type="non-terminal residue" evidence="2">
    <location>
        <position position="503"/>
    </location>
</feature>
<dbReference type="GeneID" id="18832757"/>
<dbReference type="HOGENOM" id="CLU_542449_0_0_1"/>
<accession>K5VI70</accession>
<evidence type="ECO:0000256" key="1">
    <source>
        <dbReference type="SAM" id="MobiDB-lite"/>
    </source>
</evidence>
<dbReference type="RefSeq" id="XP_007335322.1">
    <property type="nucleotide sequence ID" value="XM_007335260.1"/>
</dbReference>
<name>K5VI70_AGABU</name>
<dbReference type="InParanoid" id="K5VI70"/>
<organism evidence="2 3">
    <name type="scientific">Agaricus bisporus var. burnettii (strain JB137-S8 / ATCC MYA-4627 / FGSC 10392)</name>
    <name type="common">White button mushroom</name>
    <dbReference type="NCBI Taxonomy" id="597362"/>
    <lineage>
        <taxon>Eukaryota</taxon>
        <taxon>Fungi</taxon>
        <taxon>Dikarya</taxon>
        <taxon>Basidiomycota</taxon>
        <taxon>Agaricomycotina</taxon>
        <taxon>Agaricomycetes</taxon>
        <taxon>Agaricomycetidae</taxon>
        <taxon>Agaricales</taxon>
        <taxon>Agaricineae</taxon>
        <taxon>Agaricaceae</taxon>
        <taxon>Agaricus</taxon>
    </lineage>
</organism>
<dbReference type="EMBL" id="JH971715">
    <property type="protein sequence ID" value="EKM74039.1"/>
    <property type="molecule type" value="Genomic_DNA"/>
</dbReference>
<keyword evidence="3" id="KW-1185">Reference proteome</keyword>
<evidence type="ECO:0000313" key="3">
    <source>
        <dbReference type="Proteomes" id="UP000008493"/>
    </source>
</evidence>
<sequence>ANRALLLFIEEVNGLKEGGNVWPSLPEHPGFLPSSDELHDRGIAVDAALLAGDPHPLNAIAGPSGSSISEARASSAPEDAALLAIVPPTVTTGEGEAESASGAVRLEGDIEIDTTDSSTAYFVDSLFAGADMFFLRGRGGYKGCSSLRRSNQQRFIWTPDFLMPNDTPTSTASLPALLPETDHARVDLDDNVANFYHRLDCLKQKQTTKTSVLNALTAIVPVCESMLQRLAIDPAALEHPSIFQLLRRGRRCFEIWQNDHDNSYRMPPVHNRIKSTLAQKSRTQASLNQNADAAADTDAAPATPVIPAKVPMDPVHAEAVPPKKKRRRGKLPKSTETVASSDEEGENAEEVVICNHNPEERVLTLPENSAAMQVDDEGGPVEATVTTDTTPTTESRTRSNSCSAMPKAARAHTVRIPYAHVPGLDTNSWAYKRAVQILSGLGSSATGTPVIQAGTSMVSYLQGLSLRAVELDHAQASAADVGLLAYRTLATTGALVAAAHDLE</sequence>
<feature type="non-terminal residue" evidence="2">
    <location>
        <position position="1"/>
    </location>
</feature>
<feature type="compositionally biased region" description="Low complexity" evidence="1">
    <location>
        <begin position="380"/>
        <end position="394"/>
    </location>
</feature>
<dbReference type="Proteomes" id="UP000008493">
    <property type="component" value="Unassembled WGS sequence"/>
</dbReference>
<feature type="compositionally biased region" description="Low complexity" evidence="1">
    <location>
        <begin position="291"/>
        <end position="303"/>
    </location>
</feature>
<evidence type="ECO:0000313" key="2">
    <source>
        <dbReference type="EMBL" id="EKM74039.1"/>
    </source>
</evidence>